<dbReference type="Proteomes" id="UP001222325">
    <property type="component" value="Unassembled WGS sequence"/>
</dbReference>
<feature type="region of interest" description="Disordered" evidence="1">
    <location>
        <begin position="453"/>
        <end position="506"/>
    </location>
</feature>
<feature type="compositionally biased region" description="Low complexity" evidence="1">
    <location>
        <begin position="474"/>
        <end position="486"/>
    </location>
</feature>
<reference evidence="2" key="1">
    <citation type="submission" date="2023-03" db="EMBL/GenBank/DDBJ databases">
        <title>Massive genome expansion in bonnet fungi (Mycena s.s.) driven by repeated elements and novel gene families across ecological guilds.</title>
        <authorList>
            <consortium name="Lawrence Berkeley National Laboratory"/>
            <person name="Harder C.B."/>
            <person name="Miyauchi S."/>
            <person name="Viragh M."/>
            <person name="Kuo A."/>
            <person name="Thoen E."/>
            <person name="Andreopoulos B."/>
            <person name="Lu D."/>
            <person name="Skrede I."/>
            <person name="Drula E."/>
            <person name="Henrissat B."/>
            <person name="Morin E."/>
            <person name="Kohler A."/>
            <person name="Barry K."/>
            <person name="LaButti K."/>
            <person name="Morin E."/>
            <person name="Salamov A."/>
            <person name="Lipzen A."/>
            <person name="Mereny Z."/>
            <person name="Hegedus B."/>
            <person name="Baldrian P."/>
            <person name="Stursova M."/>
            <person name="Weitz H."/>
            <person name="Taylor A."/>
            <person name="Grigoriev I.V."/>
            <person name="Nagy L.G."/>
            <person name="Martin F."/>
            <person name="Kauserud H."/>
        </authorList>
    </citation>
    <scope>NUCLEOTIDE SEQUENCE</scope>
    <source>
        <strain evidence="2">CBHHK173m</strain>
    </source>
</reference>
<sequence>MIHPYNGVSSMNGSTRNDNGCYHFTTTASAGKHTEETQTSMSPQPLKHQLGAPVIRPMVDLPDEILLDIFRSALPPSWMMHWAKASPPFPLMWSADMPTKLAIISVCRAWNRVGIEFLYESVVIRQIGQLPAFVHALETREGLGALVRHFDTSCFRPPGYYDMHDAEIRKVFALCGNLAHFAYGPQFTGSLPPFDRLSFVLPSNVTTLELGSLTNYPSILPSLAHLSSTLISLSLTIVASEPFDHTIELVFPRLENLRIGFSIAYSVVHPELILHWLMPALRCLVWHDHYRTDSQALPEFIKAGGQRLTSIDIVYIPRQFYQAIPAILAYCPILEHIAVSYEVYFDLLGSSHPTLASLDVFVDNTVHWPTDIFNDPLIVRQTVYLNPQSFPSLRICRFLRGSSVLNELRYTPAPALPTSADGTISLESTSLNNRATSDFPLFSWLPVFLSHESESDEDSDEDPDYVPASEDDGGSVVDSESGSDSDAISVSDNEEGNGAVDGEISAEEALEMYRSRYKLL</sequence>
<evidence type="ECO:0000313" key="3">
    <source>
        <dbReference type="Proteomes" id="UP001222325"/>
    </source>
</evidence>
<comment type="caution">
    <text evidence="2">The sequence shown here is derived from an EMBL/GenBank/DDBJ whole genome shotgun (WGS) entry which is preliminary data.</text>
</comment>
<proteinExistence type="predicted"/>
<protein>
    <recommendedName>
        <fullName evidence="4">F-box domain-containing protein</fullName>
    </recommendedName>
</protein>
<feature type="compositionally biased region" description="Acidic residues" evidence="1">
    <location>
        <begin position="454"/>
        <end position="473"/>
    </location>
</feature>
<evidence type="ECO:0000256" key="1">
    <source>
        <dbReference type="SAM" id="MobiDB-lite"/>
    </source>
</evidence>
<evidence type="ECO:0000313" key="2">
    <source>
        <dbReference type="EMBL" id="KAJ7101292.1"/>
    </source>
</evidence>
<organism evidence="2 3">
    <name type="scientific">Mycena belliarum</name>
    <dbReference type="NCBI Taxonomy" id="1033014"/>
    <lineage>
        <taxon>Eukaryota</taxon>
        <taxon>Fungi</taxon>
        <taxon>Dikarya</taxon>
        <taxon>Basidiomycota</taxon>
        <taxon>Agaricomycotina</taxon>
        <taxon>Agaricomycetes</taxon>
        <taxon>Agaricomycetidae</taxon>
        <taxon>Agaricales</taxon>
        <taxon>Marasmiineae</taxon>
        <taxon>Mycenaceae</taxon>
        <taxon>Mycena</taxon>
    </lineage>
</organism>
<name>A0AAD6UM03_9AGAR</name>
<dbReference type="AlphaFoldDB" id="A0AAD6UM03"/>
<keyword evidence="3" id="KW-1185">Reference proteome</keyword>
<accession>A0AAD6UM03</accession>
<dbReference type="EMBL" id="JARJCN010000004">
    <property type="protein sequence ID" value="KAJ7101292.1"/>
    <property type="molecule type" value="Genomic_DNA"/>
</dbReference>
<evidence type="ECO:0008006" key="4">
    <source>
        <dbReference type="Google" id="ProtNLM"/>
    </source>
</evidence>
<gene>
    <name evidence="2" type="ORF">B0H15DRAFT_408140</name>
</gene>
<dbReference type="SUPFAM" id="SSF52047">
    <property type="entry name" value="RNI-like"/>
    <property type="match status" value="1"/>
</dbReference>